<gene>
    <name evidence="1" type="ORF">PHLCEN_2v8986</name>
</gene>
<comment type="caution">
    <text evidence="1">The sequence shown here is derived from an EMBL/GenBank/DDBJ whole genome shotgun (WGS) entry which is preliminary data.</text>
</comment>
<organism evidence="1 2">
    <name type="scientific">Hermanssonia centrifuga</name>
    <dbReference type="NCBI Taxonomy" id="98765"/>
    <lineage>
        <taxon>Eukaryota</taxon>
        <taxon>Fungi</taxon>
        <taxon>Dikarya</taxon>
        <taxon>Basidiomycota</taxon>
        <taxon>Agaricomycotina</taxon>
        <taxon>Agaricomycetes</taxon>
        <taxon>Polyporales</taxon>
        <taxon>Meruliaceae</taxon>
        <taxon>Hermanssonia</taxon>
    </lineage>
</organism>
<evidence type="ECO:0000313" key="2">
    <source>
        <dbReference type="Proteomes" id="UP000186601"/>
    </source>
</evidence>
<dbReference type="AlphaFoldDB" id="A0A2R6NS49"/>
<sequence>MIATDRRYIHISTVKGLADDLLEGLDALASNGGMAGYGPSSLSPCDPVTLASLDETLALALSQVRMMRNTRSPINALPPEVLTTIFEMLAGPRALPSTDSRDNSSTTGNPMEWIPVTHVCRYWRNTALGYPFMWNPIVFKPSDMRSECNLPYECLRRSVGAPLDVQVKCDPGGTRTHVWEKLSARCGRIRKCHLMDLTDLENLSYFNQEAPLLESLCIQISPDVVDERELTGDFTMPSELPLLFAGHTPSLRFLTLNYFHTFSTNQFVGLTHLHLSDIYTPSGDVAHIIALLELNPGLEEFTLTSGDISDLEVDSLPISPVGEDTLIPMPMLRRLSLVHCHASIIQQLVSRLVLSNPHLAMKCHTWWPSEWSIATIVPPKTAARIHPLQDVVKLQIAYDTAEVYTVSRSSAAHFRFENDIDTADDIVPSLRTLLSFHGLQELWLSGIELHSADFWQNVFGAIVGVKKMVLGLSPTAPENWLLALTPTELHGKPYPAPSLEELHIYPPYPQCHEALVNLVESRANDGHRLWLLKIMCKRDAYDSRLLGAYDAVKSSMAEFVDHIVLDTFSCPPIVGIPEECRSFV</sequence>
<dbReference type="EMBL" id="MLYV02000881">
    <property type="protein sequence ID" value="PSR75695.1"/>
    <property type="molecule type" value="Genomic_DNA"/>
</dbReference>
<dbReference type="Proteomes" id="UP000186601">
    <property type="component" value="Unassembled WGS sequence"/>
</dbReference>
<protein>
    <submittedName>
        <fullName evidence="1">Uncharacterized protein</fullName>
    </submittedName>
</protein>
<name>A0A2R6NS49_9APHY</name>
<dbReference type="OrthoDB" id="2798932at2759"/>
<evidence type="ECO:0000313" key="1">
    <source>
        <dbReference type="EMBL" id="PSR75695.1"/>
    </source>
</evidence>
<proteinExistence type="predicted"/>
<dbReference type="Gene3D" id="3.80.10.10">
    <property type="entry name" value="Ribonuclease Inhibitor"/>
    <property type="match status" value="1"/>
</dbReference>
<dbReference type="InterPro" id="IPR032675">
    <property type="entry name" value="LRR_dom_sf"/>
</dbReference>
<accession>A0A2R6NS49</accession>
<reference evidence="1 2" key="1">
    <citation type="submission" date="2018-02" db="EMBL/GenBank/DDBJ databases">
        <title>Genome sequence of the basidiomycete white-rot fungus Phlebia centrifuga.</title>
        <authorList>
            <person name="Granchi Z."/>
            <person name="Peng M."/>
            <person name="de Vries R.P."/>
            <person name="Hilden K."/>
            <person name="Makela M.R."/>
            <person name="Grigoriev I."/>
            <person name="Riley R."/>
        </authorList>
    </citation>
    <scope>NUCLEOTIDE SEQUENCE [LARGE SCALE GENOMIC DNA]</scope>
    <source>
        <strain evidence="1 2">FBCC195</strain>
    </source>
</reference>
<dbReference type="Gene3D" id="1.20.1280.50">
    <property type="match status" value="1"/>
</dbReference>
<keyword evidence="2" id="KW-1185">Reference proteome</keyword>
<dbReference type="SUPFAM" id="SSF52047">
    <property type="entry name" value="RNI-like"/>
    <property type="match status" value="1"/>
</dbReference>
<dbReference type="STRING" id="98765.A0A2R6NS49"/>